<organism evidence="2">
    <name type="scientific">Caldilineaceae bacterium SB0664_bin_27</name>
    <dbReference type="NCBI Taxonomy" id="2605260"/>
    <lineage>
        <taxon>Bacteria</taxon>
        <taxon>Bacillati</taxon>
        <taxon>Chloroflexota</taxon>
        <taxon>Caldilineae</taxon>
        <taxon>Caldilineales</taxon>
        <taxon>Caldilineaceae</taxon>
    </lineage>
</organism>
<dbReference type="Pfam" id="PF04296">
    <property type="entry name" value="YlxR"/>
    <property type="match status" value="1"/>
</dbReference>
<protein>
    <submittedName>
        <fullName evidence="2">YlxR family protein</fullName>
    </submittedName>
</protein>
<dbReference type="NCBIfam" id="NF047356">
    <property type="entry name" value="RNA_bind_RnpM"/>
    <property type="match status" value="1"/>
</dbReference>
<gene>
    <name evidence="2" type="ORF">F4Y42_07995</name>
</gene>
<dbReference type="AlphaFoldDB" id="A0A6B0YRB2"/>
<dbReference type="Gene3D" id="3.30.1230.10">
    <property type="entry name" value="YlxR-like"/>
    <property type="match status" value="1"/>
</dbReference>
<name>A0A6B0YRB2_9CHLR</name>
<evidence type="ECO:0000259" key="1">
    <source>
        <dbReference type="Pfam" id="PF04296"/>
    </source>
</evidence>
<dbReference type="EMBL" id="VXRG01000067">
    <property type="protein sequence ID" value="MXY93373.1"/>
    <property type="molecule type" value="Genomic_DNA"/>
</dbReference>
<proteinExistence type="predicted"/>
<dbReference type="SUPFAM" id="SSF64376">
    <property type="entry name" value="YlxR-like"/>
    <property type="match status" value="1"/>
</dbReference>
<dbReference type="PANTHER" id="PTHR34215">
    <property type="entry name" value="BLL0784 PROTEIN"/>
    <property type="match status" value="1"/>
</dbReference>
<dbReference type="PANTHER" id="PTHR34215:SF1">
    <property type="entry name" value="YLXR DOMAIN-CONTAINING PROTEIN"/>
    <property type="match status" value="1"/>
</dbReference>
<accession>A0A6B0YRB2</accession>
<comment type="caution">
    <text evidence="2">The sequence shown here is derived from an EMBL/GenBank/DDBJ whole genome shotgun (WGS) entry which is preliminary data.</text>
</comment>
<reference evidence="2" key="1">
    <citation type="submission" date="2019-09" db="EMBL/GenBank/DDBJ databases">
        <title>Characterisation of the sponge microbiome using genome-centric metagenomics.</title>
        <authorList>
            <person name="Engelberts J.P."/>
            <person name="Robbins S.J."/>
            <person name="De Goeij J.M."/>
            <person name="Aranda M."/>
            <person name="Bell S.C."/>
            <person name="Webster N.S."/>
        </authorList>
    </citation>
    <scope>NUCLEOTIDE SEQUENCE</scope>
    <source>
        <strain evidence="2">SB0664_bin_27</strain>
    </source>
</reference>
<sequence length="106" mass="11538">MAKRVSGSKQRRGAWKAPQRMCIACQESDGKRDLIRLVRAADGVLLDQSGKRAGRGAYVHPQVNCWEKALAGSLIQKALRTKISAENLMTLSVSVSTLLQVSDETA</sequence>
<evidence type="ECO:0000313" key="2">
    <source>
        <dbReference type="EMBL" id="MXY93373.1"/>
    </source>
</evidence>
<dbReference type="InterPro" id="IPR037465">
    <property type="entry name" value="YlxR"/>
</dbReference>
<feature type="domain" description="YlxR" evidence="1">
    <location>
        <begin position="20"/>
        <end position="86"/>
    </location>
</feature>
<dbReference type="InterPro" id="IPR007393">
    <property type="entry name" value="YlxR_dom"/>
</dbReference>
<dbReference type="InterPro" id="IPR035931">
    <property type="entry name" value="YlxR-like_sf"/>
</dbReference>